<dbReference type="Pfam" id="PF00929">
    <property type="entry name" value="RNase_T"/>
    <property type="match status" value="1"/>
</dbReference>
<dbReference type="InterPro" id="IPR036397">
    <property type="entry name" value="RNaseH_sf"/>
</dbReference>
<dbReference type="SUPFAM" id="SSF53098">
    <property type="entry name" value="Ribonuclease H-like"/>
    <property type="match status" value="1"/>
</dbReference>
<protein>
    <submittedName>
        <fullName evidence="5">Putative exonuclease</fullName>
    </submittedName>
</protein>
<accession>Q06GG8</accession>
<dbReference type="EMBL" id="DQ888171">
    <property type="protein sequence ID" value="ABI79343.1"/>
    <property type="molecule type" value="Genomic_DNA"/>
</dbReference>
<name>Q06GG8_9NOCA</name>
<dbReference type="Gene3D" id="3.30.420.10">
    <property type="entry name" value="Ribonuclease H-like superfamily/Ribonuclease H"/>
    <property type="match status" value="1"/>
</dbReference>
<geneLocation type="plasmid" evidence="5">
    <name>pNSL1</name>
</geneLocation>
<keyword evidence="3 5" id="KW-0269">Exonuclease</keyword>
<dbReference type="SMART" id="SM00479">
    <property type="entry name" value="EXOIII"/>
    <property type="match status" value="1"/>
</dbReference>
<evidence type="ECO:0000313" key="5">
    <source>
        <dbReference type="EMBL" id="ABI79343.1"/>
    </source>
</evidence>
<feature type="domain" description="Exonuclease" evidence="4">
    <location>
        <begin position="50"/>
        <end position="207"/>
    </location>
</feature>
<proteinExistence type="predicted"/>
<organism evidence="5">
    <name type="scientific">Rhodococcus sp. NS1</name>
    <dbReference type="NCBI Taxonomy" id="402236"/>
    <lineage>
        <taxon>Bacteria</taxon>
        <taxon>Bacillati</taxon>
        <taxon>Actinomycetota</taxon>
        <taxon>Actinomycetes</taxon>
        <taxon>Mycobacteriales</taxon>
        <taxon>Nocardiaceae</taxon>
        <taxon>Rhodococcus</taxon>
    </lineage>
</organism>
<dbReference type="PANTHER" id="PTHR30231">
    <property type="entry name" value="DNA POLYMERASE III SUBUNIT EPSILON"/>
    <property type="match status" value="1"/>
</dbReference>
<gene>
    <name evidence="5" type="ORF">PNSL1.015</name>
</gene>
<dbReference type="CDD" id="cd06127">
    <property type="entry name" value="DEDDh"/>
    <property type="match status" value="1"/>
</dbReference>
<dbReference type="PANTHER" id="PTHR30231:SF4">
    <property type="entry name" value="PROTEIN NEN2"/>
    <property type="match status" value="1"/>
</dbReference>
<sequence length="238" mass="25382">MTTGPAGEVEMRPRCGAVLLADHDRDRGGAMPLQTHTPRAWANAVLADGAACIVDVETSGLDGSIIEIAVIDAATGEVLLNTLVDCSPVEIEPGAVEVHGLTATDLAGAPRWSEVFPELAAATKNRVVLAYNAKFDRGRVLHDCRREGIDPAHLAEPARWQCVMARRCEALGLGLDGRLRLGGGHRALADVRATRVVLRMLADGRPDTDGSAALAIRAREEAREVAVDSRSPGRRLHR</sequence>
<dbReference type="InterPro" id="IPR012337">
    <property type="entry name" value="RNaseH-like_sf"/>
</dbReference>
<reference evidence="5" key="1">
    <citation type="submission" date="2006-08" db="EMBL/GenBank/DDBJ databases">
        <title>The complete nucleotide sequence of Nocardia linear plasmid pNSL1.</title>
        <authorList>
            <person name="Zhu Y."/>
            <person name="Xu M."/>
            <person name="Qin Z."/>
        </authorList>
    </citation>
    <scope>NUCLEOTIDE SEQUENCE</scope>
    <source>
        <strain evidence="5">NS1</strain>
        <plasmid evidence="5">pNSL1</plasmid>
    </source>
</reference>
<dbReference type="AlphaFoldDB" id="Q06GG8"/>
<keyword evidence="5" id="KW-0614">Plasmid</keyword>
<evidence type="ECO:0000256" key="2">
    <source>
        <dbReference type="ARBA" id="ARBA00022801"/>
    </source>
</evidence>
<keyword evidence="1" id="KW-0540">Nuclease</keyword>
<evidence type="ECO:0000256" key="1">
    <source>
        <dbReference type="ARBA" id="ARBA00022722"/>
    </source>
</evidence>
<dbReference type="GO" id="GO:0008408">
    <property type="term" value="F:3'-5' exonuclease activity"/>
    <property type="evidence" value="ECO:0007669"/>
    <property type="project" value="TreeGrafter"/>
</dbReference>
<keyword evidence="2" id="KW-0378">Hydrolase</keyword>
<dbReference type="InterPro" id="IPR013520">
    <property type="entry name" value="Ribonucl_H"/>
</dbReference>
<evidence type="ECO:0000256" key="3">
    <source>
        <dbReference type="ARBA" id="ARBA00022839"/>
    </source>
</evidence>
<evidence type="ECO:0000259" key="4">
    <source>
        <dbReference type="SMART" id="SM00479"/>
    </source>
</evidence>
<dbReference type="GO" id="GO:0003676">
    <property type="term" value="F:nucleic acid binding"/>
    <property type="evidence" value="ECO:0007669"/>
    <property type="project" value="InterPro"/>
</dbReference>